<dbReference type="EMBL" id="UYWW01009762">
    <property type="protein sequence ID" value="VDM17081.1"/>
    <property type="molecule type" value="Genomic_DNA"/>
</dbReference>
<gene>
    <name evidence="1" type="ORF">WBA_LOCUS9615</name>
</gene>
<accession>A0A3P7E3N3</accession>
<proteinExistence type="predicted"/>
<organism evidence="1 2">
    <name type="scientific">Wuchereria bancrofti</name>
    <dbReference type="NCBI Taxonomy" id="6293"/>
    <lineage>
        <taxon>Eukaryota</taxon>
        <taxon>Metazoa</taxon>
        <taxon>Ecdysozoa</taxon>
        <taxon>Nematoda</taxon>
        <taxon>Chromadorea</taxon>
        <taxon>Rhabditida</taxon>
        <taxon>Spirurina</taxon>
        <taxon>Spiruromorpha</taxon>
        <taxon>Filarioidea</taxon>
        <taxon>Onchocercidae</taxon>
        <taxon>Wuchereria</taxon>
    </lineage>
</organism>
<sequence length="46" mass="5103">MFNNCPTLKQFLFLYGLDQSATFQIHCGDHNGSQNCYLVSTADDSG</sequence>
<keyword evidence="2" id="KW-1185">Reference proteome</keyword>
<dbReference type="InParanoid" id="A0A3P7E3N3"/>
<feature type="non-terminal residue" evidence="1">
    <location>
        <position position="46"/>
    </location>
</feature>
<dbReference type="Proteomes" id="UP000270924">
    <property type="component" value="Unassembled WGS sequence"/>
</dbReference>
<protein>
    <submittedName>
        <fullName evidence="1">Uncharacterized protein</fullName>
    </submittedName>
</protein>
<name>A0A3P7E3N3_WUCBA</name>
<dbReference type="AlphaFoldDB" id="A0A3P7E3N3"/>
<reference evidence="1 2" key="1">
    <citation type="submission" date="2018-11" db="EMBL/GenBank/DDBJ databases">
        <authorList>
            <consortium name="Pathogen Informatics"/>
        </authorList>
    </citation>
    <scope>NUCLEOTIDE SEQUENCE [LARGE SCALE GENOMIC DNA]</scope>
</reference>
<evidence type="ECO:0000313" key="2">
    <source>
        <dbReference type="Proteomes" id="UP000270924"/>
    </source>
</evidence>
<evidence type="ECO:0000313" key="1">
    <source>
        <dbReference type="EMBL" id="VDM17081.1"/>
    </source>
</evidence>